<keyword evidence="9" id="KW-0560">Oxidoreductase</keyword>
<keyword evidence="19" id="KW-1185">Reference proteome</keyword>
<evidence type="ECO:0000256" key="8">
    <source>
        <dbReference type="ARBA" id="ARBA00022964"/>
    </source>
</evidence>
<dbReference type="GO" id="GO:0005739">
    <property type="term" value="C:mitochondrion"/>
    <property type="evidence" value="ECO:0007669"/>
    <property type="project" value="TreeGrafter"/>
</dbReference>
<keyword evidence="8 18" id="KW-0223">Dioxygenase</keyword>
<dbReference type="GO" id="GO:0045329">
    <property type="term" value="P:carnitine biosynthetic process"/>
    <property type="evidence" value="ECO:0007669"/>
    <property type="project" value="UniProtKB-KW"/>
</dbReference>
<evidence type="ECO:0000256" key="3">
    <source>
        <dbReference type="ARBA" id="ARBA00005022"/>
    </source>
</evidence>
<accession>A0AAV4FK66</accession>
<comment type="cofactor">
    <cofactor evidence="1">
        <name>Fe(2+)</name>
        <dbReference type="ChEBI" id="CHEBI:29033"/>
    </cofactor>
</comment>
<organism evidence="18 19">
    <name type="scientific">Elysia marginata</name>
    <dbReference type="NCBI Taxonomy" id="1093978"/>
    <lineage>
        <taxon>Eukaryota</taxon>
        <taxon>Metazoa</taxon>
        <taxon>Spiralia</taxon>
        <taxon>Lophotrochozoa</taxon>
        <taxon>Mollusca</taxon>
        <taxon>Gastropoda</taxon>
        <taxon>Heterobranchia</taxon>
        <taxon>Euthyneura</taxon>
        <taxon>Panpulmonata</taxon>
        <taxon>Sacoglossa</taxon>
        <taxon>Placobranchoidea</taxon>
        <taxon>Plakobranchidae</taxon>
        <taxon>Elysia</taxon>
    </lineage>
</organism>
<dbReference type="Gene3D" id="3.60.130.10">
    <property type="entry name" value="Clavaminate synthase-like"/>
    <property type="match status" value="1"/>
</dbReference>
<dbReference type="EMBL" id="BMAT01004447">
    <property type="protein sequence ID" value="GFR73459.1"/>
    <property type="molecule type" value="Genomic_DNA"/>
</dbReference>
<gene>
    <name evidence="18" type="ORF">ElyMa_002138400</name>
</gene>
<evidence type="ECO:0000256" key="9">
    <source>
        <dbReference type="ARBA" id="ARBA00023002"/>
    </source>
</evidence>
<dbReference type="InterPro" id="IPR050411">
    <property type="entry name" value="AlphaKG_dependent_hydroxylases"/>
</dbReference>
<proteinExistence type="inferred from homology"/>
<evidence type="ECO:0000259" key="16">
    <source>
        <dbReference type="Pfam" id="PF02668"/>
    </source>
</evidence>
<evidence type="ECO:0000256" key="1">
    <source>
        <dbReference type="ARBA" id="ARBA00001954"/>
    </source>
</evidence>
<dbReference type="AlphaFoldDB" id="A0AAV4FK66"/>
<protein>
    <recommendedName>
        <fullName evidence="5">trimethyllysine dioxygenase</fullName>
        <ecNumber evidence="5">1.14.11.8</ecNumber>
    </recommendedName>
    <alternativeName>
        <fullName evidence="12">Epsilon-trimethyllysine 2-oxoglutarate dioxygenase</fullName>
    </alternativeName>
    <alternativeName>
        <fullName evidence="11">TML hydroxylase</fullName>
    </alternativeName>
    <alternativeName>
        <fullName evidence="13">TML-alpha-ketoglutarate dioxygenase</fullName>
    </alternativeName>
</protein>
<dbReference type="Pfam" id="PF02668">
    <property type="entry name" value="TauD"/>
    <property type="match status" value="1"/>
</dbReference>
<evidence type="ECO:0000256" key="6">
    <source>
        <dbReference type="ARBA" id="ARBA00022723"/>
    </source>
</evidence>
<evidence type="ECO:0000256" key="11">
    <source>
        <dbReference type="ARBA" id="ARBA00030363"/>
    </source>
</evidence>
<evidence type="ECO:0000256" key="5">
    <source>
        <dbReference type="ARBA" id="ARBA00012267"/>
    </source>
</evidence>
<evidence type="ECO:0000256" key="7">
    <source>
        <dbReference type="ARBA" id="ARBA00022873"/>
    </source>
</evidence>
<dbReference type="InterPro" id="IPR042098">
    <property type="entry name" value="TauD-like_sf"/>
</dbReference>
<dbReference type="InterPro" id="IPR003819">
    <property type="entry name" value="TauD/TfdA-like"/>
</dbReference>
<evidence type="ECO:0000256" key="12">
    <source>
        <dbReference type="ARBA" id="ARBA00031778"/>
    </source>
</evidence>
<comment type="catalytic activity">
    <reaction evidence="15">
        <text>N(6),N(6),N(6)-trimethyl-L-lysine + 2-oxoglutarate + O2 = (3S)-3-hydroxy-N(6),N(6),N(6)-trimethyl-L-lysine + succinate + CO2</text>
        <dbReference type="Rhea" id="RHEA:14181"/>
        <dbReference type="ChEBI" id="CHEBI:15379"/>
        <dbReference type="ChEBI" id="CHEBI:16526"/>
        <dbReference type="ChEBI" id="CHEBI:16810"/>
        <dbReference type="ChEBI" id="CHEBI:30031"/>
        <dbReference type="ChEBI" id="CHEBI:58100"/>
        <dbReference type="ChEBI" id="CHEBI:141499"/>
        <dbReference type="EC" id="1.14.11.8"/>
    </reaction>
</comment>
<comment type="caution">
    <text evidence="18">The sequence shown here is derived from an EMBL/GenBank/DDBJ whole genome shotgun (WGS) entry which is preliminary data.</text>
</comment>
<dbReference type="InterPro" id="IPR010376">
    <property type="entry name" value="GBBH-like_N"/>
</dbReference>
<dbReference type="InterPro" id="IPR038492">
    <property type="entry name" value="GBBH-like_N_sf"/>
</dbReference>
<keyword evidence="10" id="KW-0408">Iron</keyword>
<feature type="domain" description="TauD/TfdA-like" evidence="16">
    <location>
        <begin position="102"/>
        <end position="263"/>
    </location>
</feature>
<evidence type="ECO:0000313" key="18">
    <source>
        <dbReference type="EMBL" id="GFR73459.1"/>
    </source>
</evidence>
<keyword evidence="7" id="KW-0124">Carnitine biosynthesis</keyword>
<comment type="function">
    <text evidence="14">Converts trimethyllysine (TML) into hydroxytrimethyllysine (HTML).</text>
</comment>
<evidence type="ECO:0000256" key="13">
    <source>
        <dbReference type="ARBA" id="ARBA00032283"/>
    </source>
</evidence>
<evidence type="ECO:0000256" key="4">
    <source>
        <dbReference type="ARBA" id="ARBA00008654"/>
    </source>
</evidence>
<dbReference type="GO" id="GO:0046872">
    <property type="term" value="F:metal ion binding"/>
    <property type="evidence" value="ECO:0007669"/>
    <property type="project" value="UniProtKB-KW"/>
</dbReference>
<evidence type="ECO:0000313" key="19">
    <source>
        <dbReference type="Proteomes" id="UP000762676"/>
    </source>
</evidence>
<dbReference type="GO" id="GO:0050353">
    <property type="term" value="F:trimethyllysine dioxygenase activity"/>
    <property type="evidence" value="ECO:0007669"/>
    <property type="project" value="UniProtKB-EC"/>
</dbReference>
<evidence type="ECO:0000256" key="10">
    <source>
        <dbReference type="ARBA" id="ARBA00023004"/>
    </source>
</evidence>
<comment type="cofactor">
    <cofactor evidence="2">
        <name>L-ascorbate</name>
        <dbReference type="ChEBI" id="CHEBI:38290"/>
    </cofactor>
</comment>
<evidence type="ECO:0000259" key="17">
    <source>
        <dbReference type="Pfam" id="PF06155"/>
    </source>
</evidence>
<feature type="domain" description="Gamma-butyrobetaine hydroxylase-like N-terminal" evidence="17">
    <location>
        <begin position="3"/>
        <end position="67"/>
    </location>
</feature>
<dbReference type="EC" id="1.14.11.8" evidence="5"/>
<dbReference type="FunFam" id="3.30.2020.30:FF:000002">
    <property type="entry name" value="Putative gamma-butyrobetaine dioxygenase"/>
    <property type="match status" value="1"/>
</dbReference>
<evidence type="ECO:0000256" key="2">
    <source>
        <dbReference type="ARBA" id="ARBA00001961"/>
    </source>
</evidence>
<reference evidence="18 19" key="1">
    <citation type="journal article" date="2021" name="Elife">
        <title>Chloroplast acquisition without the gene transfer in kleptoplastic sea slugs, Plakobranchus ocellatus.</title>
        <authorList>
            <person name="Maeda T."/>
            <person name="Takahashi S."/>
            <person name="Yoshida T."/>
            <person name="Shimamura S."/>
            <person name="Takaki Y."/>
            <person name="Nagai Y."/>
            <person name="Toyoda A."/>
            <person name="Suzuki Y."/>
            <person name="Arimoto A."/>
            <person name="Ishii H."/>
            <person name="Satoh N."/>
            <person name="Nishiyama T."/>
            <person name="Hasebe M."/>
            <person name="Maruyama T."/>
            <person name="Minagawa J."/>
            <person name="Obokata J."/>
            <person name="Shigenobu S."/>
        </authorList>
    </citation>
    <scope>NUCLEOTIDE SEQUENCE [LARGE SCALE GENOMIC DNA]</scope>
</reference>
<keyword evidence="6" id="KW-0479">Metal-binding</keyword>
<comment type="similarity">
    <text evidence="4">Belongs to the gamma-BBH/TMLD family.</text>
</comment>
<dbReference type="Pfam" id="PF06155">
    <property type="entry name" value="GBBH-like_N"/>
    <property type="match status" value="1"/>
</dbReference>
<evidence type="ECO:0000256" key="15">
    <source>
        <dbReference type="ARBA" id="ARBA00049334"/>
    </source>
</evidence>
<dbReference type="Gene3D" id="3.30.2020.30">
    <property type="match status" value="1"/>
</dbReference>
<dbReference type="SUPFAM" id="SSF51197">
    <property type="entry name" value="Clavaminate synthase-like"/>
    <property type="match status" value="1"/>
</dbReference>
<dbReference type="PANTHER" id="PTHR10696">
    <property type="entry name" value="GAMMA-BUTYROBETAINE HYDROXYLASE-RELATED"/>
    <property type="match status" value="1"/>
</dbReference>
<comment type="pathway">
    <text evidence="3">Amine and polyamine biosynthesis; carnitine biosynthesis.</text>
</comment>
<evidence type="ECO:0000256" key="14">
    <source>
        <dbReference type="ARBA" id="ARBA00046008"/>
    </source>
</evidence>
<name>A0AAV4FK66_9GAST</name>
<dbReference type="Proteomes" id="UP000762676">
    <property type="component" value="Unassembled WGS sequence"/>
</dbReference>
<sequence length="297" mass="34001">MVVPAVWLRDHCMSPEYYNHETQQKNADPNHLTRNLKIDSVELTDNDCGFTIFWNDGHVSKFAMDWLQGNYYKEKPDSATKRVYWDKNLMESQPLPIVPHEDHMKLEAGLAETVSNLCKYGFSIVEGCKETEEATEKVVERLSFVQETLFGKMWTFTSDGLRSDTAYSTQALGSHTDLSYMETPAGIQVFHCLKHTGSGGETLLVDGFHALDVFREAYPEDFELLTKIVVPHEYKEEPSDASPGYHLYSLGTTVRIHPASGEFIQLRYVVGYGLPDWFGRLLIHMSCKVYFMKNYII</sequence>
<dbReference type="PANTHER" id="PTHR10696:SF51">
    <property type="entry name" value="TRIMETHYLLYSINE DIOXYGENASE, MITOCHONDRIAL"/>
    <property type="match status" value="1"/>
</dbReference>